<protein>
    <recommendedName>
        <fullName evidence="2">Heterokaryon incompatibility domain-containing protein</fullName>
    </recommendedName>
</protein>
<evidence type="ECO:0000259" key="2">
    <source>
        <dbReference type="Pfam" id="PF06985"/>
    </source>
</evidence>
<dbReference type="EMBL" id="JAAMPI010000636">
    <property type="protein sequence ID" value="KAF4629723.1"/>
    <property type="molecule type" value="Genomic_DNA"/>
</dbReference>
<dbReference type="OrthoDB" id="2157530at2759"/>
<gene>
    <name evidence="3" type="ORF">G7Y89_g8423</name>
</gene>
<dbReference type="Proteomes" id="UP000566819">
    <property type="component" value="Unassembled WGS sequence"/>
</dbReference>
<keyword evidence="4" id="KW-1185">Reference proteome</keyword>
<dbReference type="PANTHER" id="PTHR24148">
    <property type="entry name" value="ANKYRIN REPEAT DOMAIN-CONTAINING PROTEIN 39 HOMOLOG-RELATED"/>
    <property type="match status" value="1"/>
</dbReference>
<name>A0A8H4RHI2_9HELO</name>
<organism evidence="3 4">
    <name type="scientific">Cudoniella acicularis</name>
    <dbReference type="NCBI Taxonomy" id="354080"/>
    <lineage>
        <taxon>Eukaryota</taxon>
        <taxon>Fungi</taxon>
        <taxon>Dikarya</taxon>
        <taxon>Ascomycota</taxon>
        <taxon>Pezizomycotina</taxon>
        <taxon>Leotiomycetes</taxon>
        <taxon>Helotiales</taxon>
        <taxon>Tricladiaceae</taxon>
        <taxon>Cudoniella</taxon>
    </lineage>
</organism>
<feature type="domain" description="Heterokaryon incompatibility" evidence="2">
    <location>
        <begin position="55"/>
        <end position="238"/>
    </location>
</feature>
<dbReference type="Pfam" id="PF26639">
    <property type="entry name" value="Het-6_barrel"/>
    <property type="match status" value="1"/>
</dbReference>
<dbReference type="AlphaFoldDB" id="A0A8H4RHI2"/>
<keyword evidence="1" id="KW-1133">Transmembrane helix</keyword>
<evidence type="ECO:0000313" key="4">
    <source>
        <dbReference type="Proteomes" id="UP000566819"/>
    </source>
</evidence>
<accession>A0A8H4RHI2</accession>
<comment type="caution">
    <text evidence="3">The sequence shown here is derived from an EMBL/GenBank/DDBJ whole genome shotgun (WGS) entry which is preliminary data.</text>
</comment>
<dbReference type="PANTHER" id="PTHR24148:SF73">
    <property type="entry name" value="HET DOMAIN PROTEIN (AFU_ORTHOLOGUE AFUA_8G01020)"/>
    <property type="match status" value="1"/>
</dbReference>
<keyword evidence="1" id="KW-0472">Membrane</keyword>
<dbReference type="InterPro" id="IPR010730">
    <property type="entry name" value="HET"/>
</dbReference>
<proteinExistence type="predicted"/>
<feature type="transmembrane region" description="Helical" evidence="1">
    <location>
        <begin position="918"/>
        <end position="942"/>
    </location>
</feature>
<dbReference type="InterPro" id="IPR052895">
    <property type="entry name" value="HetReg/Transcr_Mod"/>
</dbReference>
<reference evidence="3 4" key="1">
    <citation type="submission" date="2020-03" db="EMBL/GenBank/DDBJ databases">
        <title>Draft Genome Sequence of Cudoniella acicularis.</title>
        <authorList>
            <person name="Buettner E."/>
            <person name="Kellner H."/>
        </authorList>
    </citation>
    <scope>NUCLEOTIDE SEQUENCE [LARGE SCALE GENOMIC DNA]</scope>
    <source>
        <strain evidence="3 4">DSM 108380</strain>
    </source>
</reference>
<dbReference type="Pfam" id="PF06985">
    <property type="entry name" value="HET"/>
    <property type="match status" value="1"/>
</dbReference>
<evidence type="ECO:0000256" key="1">
    <source>
        <dbReference type="SAM" id="Phobius"/>
    </source>
</evidence>
<keyword evidence="1" id="KW-0812">Transmembrane</keyword>
<evidence type="ECO:0000313" key="3">
    <source>
        <dbReference type="EMBL" id="KAF4629723.1"/>
    </source>
</evidence>
<sequence>MSSQSSIYDSLPVDSKSIRVLTILPDNDPFTELRCELKRIELLDSLGCPLIEAPFEALSYCWGEPDFSCSIICNGFEIKVTSNLFDAMRHMRQFKQERTIWIDALCINQADAREKAIQVPLMKHIYEHAKKVTMWLGPQNTSTAQALELIFLARDHFRREAGIAPIPFISHKANLLIVMLKRIARQRLGFSGDIAHEAFDDARSVARGFPSWKDTEKWEPLVELLSRKWFSRCWIKQESALASLAIMQAGAHLFSLLDLCQAIDFFLWKGYFGSKISGLSPVLMNVRALCKWSRTGLRLRRETRTLVPLIILLEETRTLNATVPVDKVYALMGLAEEPGQITVDYSMSVKDLYTQVTRVLLEPPLRAWPVTYPLQVLASVNQYSTFSIRGQQKQREFRESVPSWVVKWDNLTEDNSAEIEQENWPRVAPMFRISAVAKFCSGGKEYPGPVDDSQTPYEISLRGFFFAEVSTCVSICRLPALSRSRLWDFVLEIWSIQQDKHMPYPTRESMDEAFAKTLTMSDPDPASRTAGDTYHGIDFQHFCVAMYEQTISILTNQGRTADMKSLSKEWEVEYLRLKSLVGLHIKSDTFSRDMQRNCGGRIPFSTKNGHIGIGDNALASGDIVCVFLGGRTPYVLRPVEDERLTNPDSNGWYNVQLKGGPDPSTTFSSSFGIPFQNFGVNTSNANIAGVYNFTLKSTYLSFNCSPLTAVPWQKLFSFPANYTNTTTEPTTLYMAMNLTTNSTGTNLTSKLIAAGTLTFASAINPRSVAPVNLTYAYSFCNFSQKFVDTQMNCTRQICQALKIKASANPPPLSSMFDFSLRLLSAASAGLDNYTSTMVERYINNTDVVTIPMVNSTFNLTQLDPKVFTNRLSLIINNYWQLGFAPMYQTGNFTTNNIDHIPFASMPASHLLPPPYAIAWPWFIIYMICSSILLIAGITGMLWEIYTISPDELGFANSLVRPSRYMLLPKDLEGVVDGAERARKLGELTVMMMDVEPMGRVGRIALGTVEDGAQRLRRERFYR</sequence>